<comment type="function">
    <text evidence="9">Protein phosphatase that displays CTD phosphatase activity and regulates transcription of snRNA genes. Recognizes and binds phosphorylated 'Ser-7' of the C-terminal heptapeptide repeat domain (CTD) of the largest RNA polymerase II subunit POLR2A, and mediates dephosphorylation of 'Ser-5' of the CTD, thereby promoting transcription of snRNA genes. Downstream of EIF2AK3/PERK, dephosphorylates ERN1, a sensor for the endoplasmic reticulum unfolded protein response (UPR), to abort failed ER-stress adaptation and trigger apoptosis.</text>
</comment>
<feature type="compositionally biased region" description="Low complexity" evidence="14">
    <location>
        <begin position="161"/>
        <end position="177"/>
    </location>
</feature>
<organism>
    <name type="scientific">Branchiostoma floridae</name>
    <name type="common">Florida lancelet</name>
    <name type="synonym">Amphioxus</name>
    <dbReference type="NCBI Taxonomy" id="7739"/>
    <lineage>
        <taxon>Eukaryota</taxon>
        <taxon>Metazoa</taxon>
        <taxon>Chordata</taxon>
        <taxon>Cephalochordata</taxon>
        <taxon>Leptocardii</taxon>
        <taxon>Amphioxiformes</taxon>
        <taxon>Branchiostomatidae</taxon>
        <taxon>Branchiostoma</taxon>
    </lineage>
</organism>
<evidence type="ECO:0000256" key="11">
    <source>
        <dbReference type="ARBA" id="ARBA00048336"/>
    </source>
</evidence>
<evidence type="ECO:0000256" key="8">
    <source>
        <dbReference type="ARBA" id="ARBA00023242"/>
    </source>
</evidence>
<comment type="similarity">
    <text evidence="2 12 13">Belongs to the RPAP2 family.</text>
</comment>
<dbReference type="GO" id="GO:0008420">
    <property type="term" value="F:RNA polymerase II CTD heptapeptide repeat phosphatase activity"/>
    <property type="evidence" value="ECO:0007669"/>
    <property type="project" value="UniProtKB-UniRule"/>
</dbReference>
<reference evidence="16" key="1">
    <citation type="journal article" date="2008" name="Nature">
        <title>The amphioxus genome and the evolution of the chordate karyotype.</title>
        <authorList>
            <consortium name="US DOE Joint Genome Institute (JGI-PGF)"/>
            <person name="Putnam N.H."/>
            <person name="Butts T."/>
            <person name="Ferrier D.E.K."/>
            <person name="Furlong R.F."/>
            <person name="Hellsten U."/>
            <person name="Kawashima T."/>
            <person name="Robinson-Rechavi M."/>
            <person name="Shoguchi E."/>
            <person name="Terry A."/>
            <person name="Yu J.-K."/>
            <person name="Benito-Gutierrez E.L."/>
            <person name="Dubchak I."/>
            <person name="Garcia-Fernandez J."/>
            <person name="Gibson-Brown J.J."/>
            <person name="Grigoriev I.V."/>
            <person name="Horton A.C."/>
            <person name="de Jong P.J."/>
            <person name="Jurka J."/>
            <person name="Kapitonov V.V."/>
            <person name="Kohara Y."/>
            <person name="Kuroki Y."/>
            <person name="Lindquist E."/>
            <person name="Lucas S."/>
            <person name="Osoegawa K."/>
            <person name="Pennacchio L.A."/>
            <person name="Salamov A.A."/>
            <person name="Satou Y."/>
            <person name="Sauka-Spengler T."/>
            <person name="Schmutz J."/>
            <person name="Shin-I T."/>
            <person name="Toyoda A."/>
            <person name="Bronner-Fraser M."/>
            <person name="Fujiyama A."/>
            <person name="Holland L.Z."/>
            <person name="Holland P.W.H."/>
            <person name="Satoh N."/>
            <person name="Rokhsar D.S."/>
        </authorList>
    </citation>
    <scope>NUCLEOTIDE SEQUENCE [LARGE SCALE GENOMIC DNA]</scope>
    <source>
        <strain evidence="16">S238N-H82</strain>
        <tissue evidence="16">Testes</tissue>
    </source>
</reference>
<feature type="domain" description="RTR1-type" evidence="15">
    <location>
        <begin position="64"/>
        <end position="148"/>
    </location>
</feature>
<evidence type="ECO:0000256" key="4">
    <source>
        <dbReference type="ARBA" id="ARBA00022771"/>
    </source>
</evidence>
<dbReference type="GO" id="GO:0043175">
    <property type="term" value="F:RNA polymerase core enzyme binding"/>
    <property type="evidence" value="ECO:0007669"/>
    <property type="project" value="UniProtKB-UniRule"/>
</dbReference>
<dbReference type="InterPro" id="IPR039693">
    <property type="entry name" value="Rtr1/RPAP2"/>
</dbReference>
<comment type="catalytic activity">
    <reaction evidence="10 13">
        <text>O-phospho-L-seryl-[protein] + H2O = L-seryl-[protein] + phosphate</text>
        <dbReference type="Rhea" id="RHEA:20629"/>
        <dbReference type="Rhea" id="RHEA-COMP:9863"/>
        <dbReference type="Rhea" id="RHEA-COMP:11604"/>
        <dbReference type="ChEBI" id="CHEBI:15377"/>
        <dbReference type="ChEBI" id="CHEBI:29999"/>
        <dbReference type="ChEBI" id="CHEBI:43474"/>
        <dbReference type="ChEBI" id="CHEBI:83421"/>
        <dbReference type="EC" id="3.1.3.16"/>
    </reaction>
</comment>
<feature type="compositionally biased region" description="Basic and acidic residues" evidence="14">
    <location>
        <begin position="11"/>
        <end position="29"/>
    </location>
</feature>
<dbReference type="GO" id="GO:0005634">
    <property type="term" value="C:nucleus"/>
    <property type="evidence" value="ECO:0007669"/>
    <property type="project" value="UniProtKB-SubCell"/>
</dbReference>
<evidence type="ECO:0000256" key="9">
    <source>
        <dbReference type="ARBA" id="ARBA00045547"/>
    </source>
</evidence>
<dbReference type="EMBL" id="GG666552">
    <property type="protein sequence ID" value="EEN56185.1"/>
    <property type="molecule type" value="Genomic_DNA"/>
</dbReference>
<comment type="catalytic activity">
    <reaction evidence="11 13">
        <text>O-phospho-L-threonyl-[protein] + H2O = L-threonyl-[protein] + phosphate</text>
        <dbReference type="Rhea" id="RHEA:47004"/>
        <dbReference type="Rhea" id="RHEA-COMP:11060"/>
        <dbReference type="Rhea" id="RHEA-COMP:11605"/>
        <dbReference type="ChEBI" id="CHEBI:15377"/>
        <dbReference type="ChEBI" id="CHEBI:30013"/>
        <dbReference type="ChEBI" id="CHEBI:43474"/>
        <dbReference type="ChEBI" id="CHEBI:61977"/>
        <dbReference type="EC" id="3.1.3.16"/>
    </reaction>
</comment>
<dbReference type="InterPro" id="IPR038534">
    <property type="entry name" value="Rtr1/RPAP2_sf"/>
</dbReference>
<comment type="subcellular location">
    <subcellularLocation>
        <location evidence="1 13">Nucleus</location>
    </subcellularLocation>
</comment>
<comment type="function">
    <text evidence="13">Putative RNA polymerase II subunit B1 C-terminal domain (CTD) phosphatase involved in RNA polymerase II transcription regulation.</text>
</comment>
<evidence type="ECO:0000256" key="7">
    <source>
        <dbReference type="ARBA" id="ARBA00022912"/>
    </source>
</evidence>
<feature type="non-terminal residue" evidence="16">
    <location>
        <position position="1"/>
    </location>
</feature>
<feature type="compositionally biased region" description="Basic and acidic residues" evidence="14">
    <location>
        <begin position="178"/>
        <end position="188"/>
    </location>
</feature>
<dbReference type="PANTHER" id="PTHR14732">
    <property type="entry name" value="RNA POLYMERASE II SUBUNIT B1 CTD PHOSPHATASE RPAP2-RELATED"/>
    <property type="match status" value="1"/>
</dbReference>
<keyword evidence="6 13" id="KW-0862">Zinc</keyword>
<dbReference type="eggNOG" id="KOG4780">
    <property type="taxonomic scope" value="Eukaryota"/>
</dbReference>
<evidence type="ECO:0000256" key="10">
    <source>
        <dbReference type="ARBA" id="ARBA00047761"/>
    </source>
</evidence>
<feature type="region of interest" description="Disordered" evidence="14">
    <location>
        <begin position="1"/>
        <end position="29"/>
    </location>
</feature>
<dbReference type="STRING" id="7739.C3YTQ8"/>
<keyword evidence="7 13" id="KW-0904">Protein phosphatase</keyword>
<proteinExistence type="inferred from homology"/>
<dbReference type="AlphaFoldDB" id="C3YTQ8"/>
<dbReference type="Pfam" id="PF04181">
    <property type="entry name" value="RPAP2_Rtr1"/>
    <property type="match status" value="1"/>
</dbReference>
<feature type="region of interest" description="Disordered" evidence="14">
    <location>
        <begin position="159"/>
        <end position="195"/>
    </location>
</feature>
<dbReference type="GO" id="GO:0008270">
    <property type="term" value="F:zinc ion binding"/>
    <property type="evidence" value="ECO:0007669"/>
    <property type="project" value="UniProtKB-KW"/>
</dbReference>
<keyword evidence="8 13" id="KW-0539">Nucleus</keyword>
<dbReference type="InterPro" id="IPR007308">
    <property type="entry name" value="Rtr1/RPAP2_dom"/>
</dbReference>
<evidence type="ECO:0000313" key="16">
    <source>
        <dbReference type="EMBL" id="EEN56185.1"/>
    </source>
</evidence>
<dbReference type="PANTHER" id="PTHR14732:SF0">
    <property type="entry name" value="RNA POLYMERASE II SUBUNIT B1 CTD PHOSPHATASE RPAP2-RELATED"/>
    <property type="match status" value="1"/>
</dbReference>
<gene>
    <name evidence="16" type="ORF">BRAFLDRAFT_66681</name>
</gene>
<feature type="region of interest" description="Disordered" evidence="14">
    <location>
        <begin position="404"/>
        <end position="424"/>
    </location>
</feature>
<evidence type="ECO:0000256" key="6">
    <source>
        <dbReference type="ARBA" id="ARBA00022833"/>
    </source>
</evidence>
<keyword evidence="4 13" id="KW-0863">Zinc-finger</keyword>
<keyword evidence="3 13" id="KW-0479">Metal-binding</keyword>
<evidence type="ECO:0000259" key="15">
    <source>
        <dbReference type="PROSITE" id="PS51479"/>
    </source>
</evidence>
<protein>
    <recommendedName>
        <fullName evidence="13">RNA polymerase II subunit B1 CTD phosphatase RPAP2 homolog</fullName>
        <ecNumber evidence="13">3.1.3.16</ecNumber>
    </recommendedName>
</protein>
<evidence type="ECO:0000256" key="12">
    <source>
        <dbReference type="PROSITE-ProRule" id="PRU00812"/>
    </source>
</evidence>
<feature type="region of interest" description="Disordered" evidence="14">
    <location>
        <begin position="276"/>
        <end position="316"/>
    </location>
</feature>
<feature type="compositionally biased region" description="Basic and acidic residues" evidence="14">
    <location>
        <begin position="294"/>
        <end position="312"/>
    </location>
</feature>
<keyword evidence="5 13" id="KW-0378">Hydrolase</keyword>
<evidence type="ECO:0000256" key="2">
    <source>
        <dbReference type="ARBA" id="ARBA00005676"/>
    </source>
</evidence>
<evidence type="ECO:0000256" key="1">
    <source>
        <dbReference type="ARBA" id="ARBA00004123"/>
    </source>
</evidence>
<evidence type="ECO:0000256" key="13">
    <source>
        <dbReference type="RuleBase" id="RU367080"/>
    </source>
</evidence>
<feature type="region of interest" description="Disordered" evidence="14">
    <location>
        <begin position="473"/>
        <end position="492"/>
    </location>
</feature>
<dbReference type="Gene3D" id="1.25.40.820">
    <property type="match status" value="1"/>
</dbReference>
<dbReference type="EC" id="3.1.3.16" evidence="13"/>
<sequence length="653" mass="73743">KQKKKNSGGSEEDRKSAQKSQLQKEHSKAELEAAIRKRVDCEERAFRIVERLLDNPVDMDFFVNCAQYIEPSHYGDVLVERAIIGQCGYPVCSKKLPKNKPKQQYHIDTRHNKVYDITERKNFCSNWCYKASQFYKNQLFTSPVWAREKEKPVPVRLLQMEGSSEVTSESCSSQGSTGKEKDSTEEKQQSTQVQVGLECTQDGTKLEHIEETNKSEKIYGQGAEVKFSKMSLSDSVVKEDYSFCKEDREEASGTCEIMLADGDSSKEDMLDVEKEISESQTVSKCNEEQSQTQTERRQEASDTARGVEKKSSGEGGKVVVQTAPAAVVQTRHETAAPTTQVSVAQAVFKSLMEWRTEMTFKFLYGDRVEVNLVLPDVLRFTTQEELRAAAGTTQEQDAALQHHGNNIHGNKHHGNNNNGNKHQDNENTVQHRAVQKDISAEHTKKVRFQEDEKDFTQPLSICIPEDPCQNDEEVQLGSLQGKDPKESQDSHVYQGGPDLDPCDTAPATRPLPDLATLRRDAALFQMRVQEFYRGGTQLPVSQEGLEVMERKVEDDDEHPVILPPVDSQAQRALQQKILLDRLNRVLTSDNIVFRPAELKLLAVVLIHILATKVPVIMQCLYCPETAQFLTSLLRPWRLDLQDLDALVSVMRLG</sequence>
<dbReference type="PROSITE" id="PS51479">
    <property type="entry name" value="ZF_RTR1"/>
    <property type="match status" value="1"/>
</dbReference>
<accession>C3YTQ8</accession>
<name>C3YTQ8_BRAFL</name>
<dbReference type="InParanoid" id="C3YTQ8"/>
<evidence type="ECO:0000256" key="14">
    <source>
        <dbReference type="SAM" id="MobiDB-lite"/>
    </source>
</evidence>
<evidence type="ECO:0000256" key="5">
    <source>
        <dbReference type="ARBA" id="ARBA00022801"/>
    </source>
</evidence>
<evidence type="ECO:0000256" key="3">
    <source>
        <dbReference type="ARBA" id="ARBA00022723"/>
    </source>
</evidence>